<dbReference type="AlphaFoldDB" id="A0A8T0IBQ4"/>
<comment type="caution">
    <text evidence="2">The sequence shown here is derived from an EMBL/GenBank/DDBJ whole genome shotgun (WGS) entry which is preliminary data.</text>
</comment>
<evidence type="ECO:0008006" key="4">
    <source>
        <dbReference type="Google" id="ProtNLM"/>
    </source>
</evidence>
<reference evidence="2" key="1">
    <citation type="submission" date="2020-06" db="EMBL/GenBank/DDBJ databases">
        <title>WGS assembly of Ceratodon purpureus strain R40.</title>
        <authorList>
            <person name="Carey S.B."/>
            <person name="Jenkins J."/>
            <person name="Shu S."/>
            <person name="Lovell J.T."/>
            <person name="Sreedasyam A."/>
            <person name="Maumus F."/>
            <person name="Tiley G.P."/>
            <person name="Fernandez-Pozo N."/>
            <person name="Barry K."/>
            <person name="Chen C."/>
            <person name="Wang M."/>
            <person name="Lipzen A."/>
            <person name="Daum C."/>
            <person name="Saski C.A."/>
            <person name="Payton A.C."/>
            <person name="Mcbreen J.C."/>
            <person name="Conrad R.E."/>
            <person name="Kollar L.M."/>
            <person name="Olsson S."/>
            <person name="Huttunen S."/>
            <person name="Landis J.B."/>
            <person name="Wickett N.J."/>
            <person name="Johnson M.G."/>
            <person name="Rensing S.A."/>
            <person name="Grimwood J."/>
            <person name="Schmutz J."/>
            <person name="Mcdaniel S.F."/>
        </authorList>
    </citation>
    <scope>NUCLEOTIDE SEQUENCE</scope>
    <source>
        <strain evidence="2">R40</strain>
    </source>
</reference>
<evidence type="ECO:0000313" key="2">
    <source>
        <dbReference type="EMBL" id="KAG0580346.1"/>
    </source>
</evidence>
<evidence type="ECO:0000313" key="3">
    <source>
        <dbReference type="Proteomes" id="UP000822688"/>
    </source>
</evidence>
<dbReference type="EMBL" id="CM026424">
    <property type="protein sequence ID" value="KAG0580346.1"/>
    <property type="molecule type" value="Genomic_DNA"/>
</dbReference>
<feature type="chain" id="PRO_5035717932" description="Secreted protein" evidence="1">
    <location>
        <begin position="29"/>
        <end position="99"/>
    </location>
</feature>
<evidence type="ECO:0000256" key="1">
    <source>
        <dbReference type="SAM" id="SignalP"/>
    </source>
</evidence>
<dbReference type="Proteomes" id="UP000822688">
    <property type="component" value="Chromosome 4"/>
</dbReference>
<name>A0A8T0IBQ4_CERPU</name>
<proteinExistence type="predicted"/>
<feature type="signal peptide" evidence="1">
    <location>
        <begin position="1"/>
        <end position="28"/>
    </location>
</feature>
<sequence>MVLIRQRMCCFAAFLFLSLGFWALFCFGCNHGSLSCVKEKENPDQTTEYQRCWKLLRAKWYQSQGGTLEWEQFLPCRETTNGTICMILVQLTDDFPLNM</sequence>
<organism evidence="2 3">
    <name type="scientific">Ceratodon purpureus</name>
    <name type="common">Fire moss</name>
    <name type="synonym">Dicranum purpureum</name>
    <dbReference type="NCBI Taxonomy" id="3225"/>
    <lineage>
        <taxon>Eukaryota</taxon>
        <taxon>Viridiplantae</taxon>
        <taxon>Streptophyta</taxon>
        <taxon>Embryophyta</taxon>
        <taxon>Bryophyta</taxon>
        <taxon>Bryophytina</taxon>
        <taxon>Bryopsida</taxon>
        <taxon>Dicranidae</taxon>
        <taxon>Pseudoditrichales</taxon>
        <taxon>Ditrichaceae</taxon>
        <taxon>Ceratodon</taxon>
    </lineage>
</organism>
<accession>A0A8T0IBQ4</accession>
<gene>
    <name evidence="2" type="ORF">KC19_4G166700</name>
</gene>
<keyword evidence="1" id="KW-0732">Signal</keyword>
<protein>
    <recommendedName>
        <fullName evidence="4">Secreted protein</fullName>
    </recommendedName>
</protein>
<keyword evidence="3" id="KW-1185">Reference proteome</keyword>